<gene>
    <name evidence="1" type="primary">ORF25329</name>
</gene>
<sequence length="155" mass="17515">DVELMVHRRLLFDDGLGVAEALKDNGVDKNGIIYTGKHYVCLDTIENSALLTKHLAVQTHLAPVLMFTPANTSNIYRAYRQHTFLAATLPDNVQILTLDRIYESINDFYLLRLEHIFEANEHSVLSQPVELSLQNLFKPFEIVSADETTLGGNFI</sequence>
<evidence type="ECO:0000313" key="1">
    <source>
        <dbReference type="EMBL" id="CEK55484.1"/>
    </source>
</evidence>
<feature type="non-terminal residue" evidence="1">
    <location>
        <position position="155"/>
    </location>
</feature>
<dbReference type="GO" id="GO:0004559">
    <property type="term" value="F:alpha-mannosidase activity"/>
    <property type="evidence" value="ECO:0007669"/>
    <property type="project" value="TreeGrafter"/>
</dbReference>
<dbReference type="GO" id="GO:0030246">
    <property type="term" value="F:carbohydrate binding"/>
    <property type="evidence" value="ECO:0007669"/>
    <property type="project" value="InterPro"/>
</dbReference>
<name>A0A0B6YH63_9EUPU</name>
<dbReference type="SUPFAM" id="SSF74650">
    <property type="entry name" value="Galactose mutarotase-like"/>
    <property type="match status" value="1"/>
</dbReference>
<dbReference type="EMBL" id="HACG01008619">
    <property type="protein sequence ID" value="CEK55484.1"/>
    <property type="molecule type" value="Transcribed_RNA"/>
</dbReference>
<dbReference type="GO" id="GO:0005975">
    <property type="term" value="P:carbohydrate metabolic process"/>
    <property type="evidence" value="ECO:0007669"/>
    <property type="project" value="InterPro"/>
</dbReference>
<dbReference type="GO" id="GO:0005764">
    <property type="term" value="C:lysosome"/>
    <property type="evidence" value="ECO:0007669"/>
    <property type="project" value="TreeGrafter"/>
</dbReference>
<organism evidence="1">
    <name type="scientific">Arion vulgaris</name>
    <dbReference type="NCBI Taxonomy" id="1028688"/>
    <lineage>
        <taxon>Eukaryota</taxon>
        <taxon>Metazoa</taxon>
        <taxon>Spiralia</taxon>
        <taxon>Lophotrochozoa</taxon>
        <taxon>Mollusca</taxon>
        <taxon>Gastropoda</taxon>
        <taxon>Heterobranchia</taxon>
        <taxon>Euthyneura</taxon>
        <taxon>Panpulmonata</taxon>
        <taxon>Eupulmonata</taxon>
        <taxon>Stylommatophora</taxon>
        <taxon>Helicina</taxon>
        <taxon>Arionoidea</taxon>
        <taxon>Arionidae</taxon>
        <taxon>Arion</taxon>
    </lineage>
</organism>
<feature type="non-terminal residue" evidence="1">
    <location>
        <position position="1"/>
    </location>
</feature>
<dbReference type="Gene3D" id="2.70.98.30">
    <property type="entry name" value="Golgi alpha-mannosidase II, domain 4"/>
    <property type="match status" value="1"/>
</dbReference>
<dbReference type="InterPro" id="IPR050843">
    <property type="entry name" value="Glycosyl_Hydrlase_38"/>
</dbReference>
<dbReference type="AlphaFoldDB" id="A0A0B6YH63"/>
<proteinExistence type="predicted"/>
<protein>
    <submittedName>
        <fullName evidence="1">Uncharacterized protein</fullName>
    </submittedName>
</protein>
<accession>A0A0B6YH63</accession>
<reference evidence="1" key="1">
    <citation type="submission" date="2014-12" db="EMBL/GenBank/DDBJ databases">
        <title>Insight into the proteome of Arion vulgaris.</title>
        <authorList>
            <person name="Aradska J."/>
            <person name="Bulat T."/>
            <person name="Smidak R."/>
            <person name="Sarate P."/>
            <person name="Gangsoo J."/>
            <person name="Sialana F."/>
            <person name="Bilban M."/>
            <person name="Lubec G."/>
        </authorList>
    </citation>
    <scope>NUCLEOTIDE SEQUENCE</scope>
    <source>
        <tissue evidence="1">Skin</tissue>
    </source>
</reference>
<dbReference type="Gene3D" id="2.60.40.1360">
    <property type="match status" value="1"/>
</dbReference>
<dbReference type="InterPro" id="IPR011013">
    <property type="entry name" value="Gal_mutarotase_sf_dom"/>
</dbReference>
<dbReference type="PANTHER" id="PTHR11607:SF3">
    <property type="entry name" value="LYSOSOMAL ALPHA-MANNOSIDASE"/>
    <property type="match status" value="1"/>
</dbReference>
<dbReference type="PANTHER" id="PTHR11607">
    <property type="entry name" value="ALPHA-MANNOSIDASE"/>
    <property type="match status" value="1"/>
</dbReference>